<dbReference type="CDD" id="cd01927">
    <property type="entry name" value="cyclophilin_WD40"/>
    <property type="match status" value="1"/>
</dbReference>
<dbReference type="InterPro" id="IPR001680">
    <property type="entry name" value="WD40_rpt"/>
</dbReference>
<accession>A0A671MK42</accession>
<evidence type="ECO:0000256" key="1">
    <source>
        <dbReference type="ARBA" id="ARBA00000971"/>
    </source>
</evidence>
<dbReference type="InterPro" id="IPR002130">
    <property type="entry name" value="Cyclophilin-type_PPIase_dom"/>
</dbReference>
<evidence type="ECO:0000256" key="3">
    <source>
        <dbReference type="ARBA" id="ARBA00022574"/>
    </source>
</evidence>
<feature type="compositionally biased region" description="Basic and acidic residues" evidence="7">
    <location>
        <begin position="426"/>
        <end position="449"/>
    </location>
</feature>
<evidence type="ECO:0000256" key="7">
    <source>
        <dbReference type="SAM" id="MobiDB-lite"/>
    </source>
</evidence>
<dbReference type="SUPFAM" id="SSF50891">
    <property type="entry name" value="Cyclophilin-like"/>
    <property type="match status" value="1"/>
</dbReference>
<dbReference type="GO" id="GO:0005634">
    <property type="term" value="C:nucleus"/>
    <property type="evidence" value="ECO:0007669"/>
    <property type="project" value="UniProtKB-ARBA"/>
</dbReference>
<dbReference type="Pfam" id="PF00400">
    <property type="entry name" value="WD40"/>
    <property type="match status" value="1"/>
</dbReference>
<dbReference type="PANTHER" id="PTHR45625:SF4">
    <property type="entry name" value="PEPTIDYLPROLYL ISOMERASE DOMAIN AND WD REPEAT-CONTAINING PROTEIN 1"/>
    <property type="match status" value="1"/>
</dbReference>
<dbReference type="SUPFAM" id="SSF50978">
    <property type="entry name" value="WD40 repeat-like"/>
    <property type="match status" value="1"/>
</dbReference>
<dbReference type="PRINTS" id="PR00153">
    <property type="entry name" value="CSAPPISMRASE"/>
</dbReference>
<dbReference type="Gene3D" id="2.40.100.10">
    <property type="entry name" value="Cyclophilin-like"/>
    <property type="match status" value="1"/>
</dbReference>
<keyword evidence="5" id="KW-0697">Rotamase</keyword>
<dbReference type="PROSITE" id="PS50072">
    <property type="entry name" value="CSA_PPIASE_2"/>
    <property type="match status" value="1"/>
</dbReference>
<dbReference type="PANTHER" id="PTHR45625">
    <property type="entry name" value="PEPTIDYL-PROLYL CIS-TRANS ISOMERASE-RELATED"/>
    <property type="match status" value="1"/>
</dbReference>
<dbReference type="SMART" id="SM00320">
    <property type="entry name" value="WD40"/>
    <property type="match status" value="4"/>
</dbReference>
<dbReference type="GO" id="GO:0003755">
    <property type="term" value="F:peptidyl-prolyl cis-trans isomerase activity"/>
    <property type="evidence" value="ECO:0007669"/>
    <property type="project" value="UniProtKB-KW"/>
</dbReference>
<keyword evidence="4" id="KW-0677">Repeat</keyword>
<feature type="domain" description="PPIase cyclophilin-type" evidence="8">
    <location>
        <begin position="461"/>
        <end position="611"/>
    </location>
</feature>
<keyword evidence="3" id="KW-0853">WD repeat</keyword>
<dbReference type="Ensembl" id="ENSSANT00000034262.1">
    <property type="protein sequence ID" value="ENSSANP00000032187.1"/>
    <property type="gene ID" value="ENSSANG00000016398.1"/>
</dbReference>
<dbReference type="InterPro" id="IPR029000">
    <property type="entry name" value="Cyclophilin-like_dom_sf"/>
</dbReference>
<dbReference type="Gene3D" id="2.130.10.10">
    <property type="entry name" value="YVTN repeat-like/Quinoprotein amine dehydrogenase"/>
    <property type="match status" value="2"/>
</dbReference>
<gene>
    <name evidence="9" type="primary">ppwd1</name>
</gene>
<evidence type="ECO:0000256" key="6">
    <source>
        <dbReference type="ARBA" id="ARBA00023235"/>
    </source>
</evidence>
<evidence type="ECO:0000313" key="9">
    <source>
        <dbReference type="Ensembl" id="ENSSANP00000032187.1"/>
    </source>
</evidence>
<reference evidence="9" key="1">
    <citation type="submission" date="2025-08" db="UniProtKB">
        <authorList>
            <consortium name="Ensembl"/>
        </authorList>
    </citation>
    <scope>IDENTIFICATION</scope>
</reference>
<dbReference type="AlphaFoldDB" id="A0A671MK42"/>
<dbReference type="FunFam" id="2.130.10.10:FF:000119">
    <property type="entry name" value="peptidylprolyl isomerase domain and WD repeat-containing protein 1 isoform X2"/>
    <property type="match status" value="1"/>
</dbReference>
<dbReference type="Proteomes" id="UP000472260">
    <property type="component" value="Unassembled WGS sequence"/>
</dbReference>
<dbReference type="Pfam" id="PF00160">
    <property type="entry name" value="Pro_isomerase"/>
    <property type="match status" value="1"/>
</dbReference>
<keyword evidence="6" id="KW-0413">Isomerase</keyword>
<dbReference type="InterPro" id="IPR036322">
    <property type="entry name" value="WD40_repeat_dom_sf"/>
</dbReference>
<reference evidence="9" key="2">
    <citation type="submission" date="2025-09" db="UniProtKB">
        <authorList>
            <consortium name="Ensembl"/>
        </authorList>
    </citation>
    <scope>IDENTIFICATION</scope>
</reference>
<organism evidence="9 10">
    <name type="scientific">Sinocyclocheilus anshuiensis</name>
    <dbReference type="NCBI Taxonomy" id="1608454"/>
    <lineage>
        <taxon>Eukaryota</taxon>
        <taxon>Metazoa</taxon>
        <taxon>Chordata</taxon>
        <taxon>Craniata</taxon>
        <taxon>Vertebrata</taxon>
        <taxon>Euteleostomi</taxon>
        <taxon>Actinopterygii</taxon>
        <taxon>Neopterygii</taxon>
        <taxon>Teleostei</taxon>
        <taxon>Ostariophysi</taxon>
        <taxon>Cypriniformes</taxon>
        <taxon>Cyprinidae</taxon>
        <taxon>Cyprininae</taxon>
        <taxon>Sinocyclocheilus</taxon>
    </lineage>
</organism>
<name>A0A671MK42_9TELE</name>
<evidence type="ECO:0000313" key="10">
    <source>
        <dbReference type="Proteomes" id="UP000472260"/>
    </source>
</evidence>
<evidence type="ECO:0000256" key="4">
    <source>
        <dbReference type="ARBA" id="ARBA00022737"/>
    </source>
</evidence>
<comment type="catalytic activity">
    <reaction evidence="1">
        <text>[protein]-peptidylproline (omega=180) = [protein]-peptidylproline (omega=0)</text>
        <dbReference type="Rhea" id="RHEA:16237"/>
        <dbReference type="Rhea" id="RHEA-COMP:10747"/>
        <dbReference type="Rhea" id="RHEA-COMP:10748"/>
        <dbReference type="ChEBI" id="CHEBI:83833"/>
        <dbReference type="ChEBI" id="CHEBI:83834"/>
        <dbReference type="EC" id="5.2.1.8"/>
    </reaction>
</comment>
<protein>
    <recommendedName>
        <fullName evidence="2">peptidylprolyl isomerase</fullName>
        <ecNumber evidence="2">5.2.1.8</ecNumber>
    </recommendedName>
</protein>
<evidence type="ECO:0000256" key="5">
    <source>
        <dbReference type="ARBA" id="ARBA00023110"/>
    </source>
</evidence>
<evidence type="ECO:0000259" key="8">
    <source>
        <dbReference type="PROSITE" id="PS50072"/>
    </source>
</evidence>
<feature type="region of interest" description="Disordered" evidence="7">
    <location>
        <begin position="426"/>
        <end position="455"/>
    </location>
</feature>
<sequence>ERLCCTADRCPNRYLQHLAEPGSRPHMSQIHNNHTVLEYERLYLDNLPSASMYERSYMHRDVITHIVCSKTDFTITASQDGHVKFWKKKEDEGVEFVKHFRSHLGVVECISVSAEGALFCSVGDDQAMKVFDVVNFDMINMLKLGFHPGQCEWIYNPGDAISTVACSEKSTGKIFVYDGRGSNQPLHTFEKMHTAPLSRIRLNPKYRVIVSADKTGMLEYWTGLPSEFKFPRQVEWEFKTDTDLYEFAKCRTYPTSLAFSQDGKKMATIATDRKVRIFRFLTGKLMRVFDESLTMFTELQQMRQQLPDMEFGRRMAVERELEKVDGIRLTNIIFDETGHFVLYGTMLGIKVINVETNRCVRILGKQENIRVVQLSLFQGVAKAMQAAPTIEMKASENPALQSTDPDPTIFCTAFKKNRFYMFTKREPEDTKSADSDRDVFNEKPSKEEVMAATQAEGPKRVSDSAIIHTTMGDIHIKLFFFIANFCVHSRNGYFNAHIFHRVIKGFMIQTGDPTGTGMGGESIWGGEFEDEFHATLRHDRPYTLSMANAGPGTNGSQFFITVVPTPWLDNKHTVFGRTTKGMEVVQRISNLKVNPKTDKPYEDISIINITVK</sequence>
<dbReference type="FunFam" id="2.40.100.10:FF:000003">
    <property type="entry name" value="Peptidylprolyl isomerase domain and WD repeat-containing 1"/>
    <property type="match status" value="1"/>
</dbReference>
<evidence type="ECO:0000256" key="2">
    <source>
        <dbReference type="ARBA" id="ARBA00013194"/>
    </source>
</evidence>
<dbReference type="FunFam" id="2.130.10.10:FF:000368">
    <property type="entry name" value="Peptidylprolyl isomerase domain and WD repeat-containing protein 1"/>
    <property type="match status" value="1"/>
</dbReference>
<keyword evidence="10" id="KW-1185">Reference proteome</keyword>
<dbReference type="EC" id="5.2.1.8" evidence="2"/>
<dbReference type="InterPro" id="IPR044666">
    <property type="entry name" value="Cyclophilin_A-like"/>
</dbReference>
<proteinExistence type="predicted"/>
<dbReference type="InterPro" id="IPR015943">
    <property type="entry name" value="WD40/YVTN_repeat-like_dom_sf"/>
</dbReference>